<dbReference type="InterPro" id="IPR006860">
    <property type="entry name" value="FecR"/>
</dbReference>
<dbReference type="Pfam" id="PF04773">
    <property type="entry name" value="FecR"/>
    <property type="match status" value="1"/>
</dbReference>
<dbReference type="Pfam" id="PF16344">
    <property type="entry name" value="FecR_C"/>
    <property type="match status" value="1"/>
</dbReference>
<name>A0A5D4HBI7_9SPHI</name>
<dbReference type="Proteomes" id="UP000322362">
    <property type="component" value="Unassembled WGS sequence"/>
</dbReference>
<protein>
    <submittedName>
        <fullName evidence="4">DUF4974 domain-containing protein</fullName>
    </submittedName>
</protein>
<evidence type="ECO:0000259" key="3">
    <source>
        <dbReference type="Pfam" id="PF16344"/>
    </source>
</evidence>
<dbReference type="EMBL" id="VTAV01000005">
    <property type="protein sequence ID" value="TYR36180.1"/>
    <property type="molecule type" value="Genomic_DNA"/>
</dbReference>
<dbReference type="AlphaFoldDB" id="A0A5D4HBI7"/>
<dbReference type="Gene3D" id="2.60.120.1440">
    <property type="match status" value="1"/>
</dbReference>
<organism evidence="4 5">
    <name type="scientific">Sphingobacterium phlebotomi</name>
    <dbReference type="NCBI Taxonomy" id="2605433"/>
    <lineage>
        <taxon>Bacteria</taxon>
        <taxon>Pseudomonadati</taxon>
        <taxon>Bacteroidota</taxon>
        <taxon>Sphingobacteriia</taxon>
        <taxon>Sphingobacteriales</taxon>
        <taxon>Sphingobacteriaceae</taxon>
        <taxon>Sphingobacterium</taxon>
    </lineage>
</organism>
<dbReference type="PANTHER" id="PTHR30273">
    <property type="entry name" value="PERIPLASMIC SIGNAL SENSOR AND SIGMA FACTOR ACTIVATOR FECR-RELATED"/>
    <property type="match status" value="1"/>
</dbReference>
<dbReference type="RefSeq" id="WP_148919032.1">
    <property type="nucleotide sequence ID" value="NZ_VTAV01000005.1"/>
</dbReference>
<dbReference type="PANTHER" id="PTHR30273:SF2">
    <property type="entry name" value="PROTEIN FECR"/>
    <property type="match status" value="1"/>
</dbReference>
<evidence type="ECO:0000313" key="4">
    <source>
        <dbReference type="EMBL" id="TYR36180.1"/>
    </source>
</evidence>
<dbReference type="InterPro" id="IPR032508">
    <property type="entry name" value="FecR_C"/>
</dbReference>
<keyword evidence="1" id="KW-0472">Membrane</keyword>
<evidence type="ECO:0000256" key="1">
    <source>
        <dbReference type="SAM" id="Phobius"/>
    </source>
</evidence>
<dbReference type="GO" id="GO:0016989">
    <property type="term" value="F:sigma factor antagonist activity"/>
    <property type="evidence" value="ECO:0007669"/>
    <property type="project" value="TreeGrafter"/>
</dbReference>
<accession>A0A5D4HBI7</accession>
<reference evidence="4 5" key="1">
    <citation type="submission" date="2019-08" db="EMBL/GenBank/DDBJ databases">
        <title>Phlebobacter frassis gen. nov. sp. nov., a new member of family Sphingobacteriaceae isolated from sand fly rearing media.</title>
        <authorList>
            <person name="Kakumanu M.L."/>
            <person name="Marayati B.F."/>
            <person name="Wada-Katsumata A."/>
            <person name="Wasserberg G."/>
            <person name="Schal C."/>
            <person name="Apperson C.S."/>
            <person name="Ponnusamy L."/>
        </authorList>
    </citation>
    <scope>NUCLEOTIDE SEQUENCE [LARGE SCALE GENOMIC DNA]</scope>
    <source>
        <strain evidence="4 5">SSI9</strain>
    </source>
</reference>
<gene>
    <name evidence="4" type="ORF">FXV77_09685</name>
</gene>
<evidence type="ECO:0000313" key="5">
    <source>
        <dbReference type="Proteomes" id="UP000322362"/>
    </source>
</evidence>
<keyword evidence="1" id="KW-1133">Transmembrane helix</keyword>
<keyword evidence="1" id="KW-0812">Transmembrane</keyword>
<dbReference type="InterPro" id="IPR012373">
    <property type="entry name" value="Ferrdict_sens_TM"/>
</dbReference>
<feature type="domain" description="FecR protein" evidence="2">
    <location>
        <begin position="196"/>
        <end position="294"/>
    </location>
</feature>
<feature type="domain" description="Protein FecR C-terminal" evidence="3">
    <location>
        <begin position="342"/>
        <end position="406"/>
    </location>
</feature>
<comment type="caution">
    <text evidence="4">The sequence shown here is derived from an EMBL/GenBank/DDBJ whole genome shotgun (WGS) entry which is preliminary data.</text>
</comment>
<dbReference type="Gene3D" id="3.55.50.30">
    <property type="match status" value="1"/>
</dbReference>
<evidence type="ECO:0000259" key="2">
    <source>
        <dbReference type="Pfam" id="PF04773"/>
    </source>
</evidence>
<proteinExistence type="predicted"/>
<keyword evidence="5" id="KW-1185">Reference proteome</keyword>
<sequence>MRDANKNIKIDAALFQRYVEGRCTPEEKALIDSWYIEQKRLSPSFDLEEDMLIQDLQEVKARLQQYTQDNRRPKPKEQRKTWLAIAASVMLLGISVYYFTSQEKNIIPQQRPEIVRSDTLAVPRSHSVRYAKTDVAPARSGAILILSNGEKVNLDERHANNKKIDKNLTIDFSKSGQIAYQGAPSDYSTNEVQTNTIVVPRGRIYDVILADGSRVSLNAESKLTFPVHFNDIKNDLYLEGEAYFEVNKKVSDVQGKRHSREFVVHTGESAVHVLGTKFNIKAYPADKSKSFVLETGSISLLTPSSPTALLIKPGQRASLSNESDLRLEEVDIRKELSWKNGDFYFEDNTLPEMLDQITRWYNVEVQYLGPVNEQRYISTISRNKTLKEVLEILESTTGLTFDIQQKGKERRLMVIP</sequence>
<feature type="transmembrane region" description="Helical" evidence="1">
    <location>
        <begin position="81"/>
        <end position="100"/>
    </location>
</feature>